<evidence type="ECO:0000313" key="1">
    <source>
        <dbReference type="EMBL" id="KAL0285956.1"/>
    </source>
</evidence>
<name>A0AAW2IVM8_9LAMI</name>
<comment type="caution">
    <text evidence="1">The sequence shown here is derived from an EMBL/GenBank/DDBJ whole genome shotgun (WGS) entry which is preliminary data.</text>
</comment>
<reference evidence="1" key="2">
    <citation type="journal article" date="2024" name="Plant">
        <title>Genomic evolution and insights into agronomic trait innovations of Sesamum species.</title>
        <authorList>
            <person name="Miao H."/>
            <person name="Wang L."/>
            <person name="Qu L."/>
            <person name="Liu H."/>
            <person name="Sun Y."/>
            <person name="Le M."/>
            <person name="Wang Q."/>
            <person name="Wei S."/>
            <person name="Zheng Y."/>
            <person name="Lin W."/>
            <person name="Duan Y."/>
            <person name="Cao H."/>
            <person name="Xiong S."/>
            <person name="Wang X."/>
            <person name="Wei L."/>
            <person name="Li C."/>
            <person name="Ma Q."/>
            <person name="Ju M."/>
            <person name="Zhao R."/>
            <person name="Li G."/>
            <person name="Mu C."/>
            <person name="Tian Q."/>
            <person name="Mei H."/>
            <person name="Zhang T."/>
            <person name="Gao T."/>
            <person name="Zhang H."/>
        </authorList>
    </citation>
    <scope>NUCLEOTIDE SEQUENCE</scope>
    <source>
        <strain evidence="1">G01</strain>
    </source>
</reference>
<proteinExistence type="predicted"/>
<reference evidence="1" key="1">
    <citation type="submission" date="2020-06" db="EMBL/GenBank/DDBJ databases">
        <authorList>
            <person name="Li T."/>
            <person name="Hu X."/>
            <person name="Zhang T."/>
            <person name="Song X."/>
            <person name="Zhang H."/>
            <person name="Dai N."/>
            <person name="Sheng W."/>
            <person name="Hou X."/>
            <person name="Wei L."/>
        </authorList>
    </citation>
    <scope>NUCLEOTIDE SEQUENCE</scope>
    <source>
        <strain evidence="1">G01</strain>
        <tissue evidence="1">Leaf</tissue>
    </source>
</reference>
<accession>A0AAW2IVM8</accession>
<gene>
    <name evidence="1" type="ORF">Sangu_2757000</name>
</gene>
<dbReference type="AlphaFoldDB" id="A0AAW2IVM8"/>
<dbReference type="EMBL" id="JACGWK010001563">
    <property type="protein sequence ID" value="KAL0285956.1"/>
    <property type="molecule type" value="Genomic_DNA"/>
</dbReference>
<sequence length="97" mass="11279">MILRKRRKKRRRNHRNMTSGVSWRAMEELDLDLFEDDPGWVAAERFPLLSPEIEPPLEDLVFGGVVAARCSSIRILLNMMSFAKAKNPLKTLFQKTH</sequence>
<protein>
    <submittedName>
        <fullName evidence="1">Uncharacterized protein</fullName>
    </submittedName>
</protein>
<organism evidence="1">
    <name type="scientific">Sesamum angustifolium</name>
    <dbReference type="NCBI Taxonomy" id="2727405"/>
    <lineage>
        <taxon>Eukaryota</taxon>
        <taxon>Viridiplantae</taxon>
        <taxon>Streptophyta</taxon>
        <taxon>Embryophyta</taxon>
        <taxon>Tracheophyta</taxon>
        <taxon>Spermatophyta</taxon>
        <taxon>Magnoliopsida</taxon>
        <taxon>eudicotyledons</taxon>
        <taxon>Gunneridae</taxon>
        <taxon>Pentapetalae</taxon>
        <taxon>asterids</taxon>
        <taxon>lamiids</taxon>
        <taxon>Lamiales</taxon>
        <taxon>Pedaliaceae</taxon>
        <taxon>Sesamum</taxon>
    </lineage>
</organism>